<gene>
    <name evidence="18" type="ORF">COCON_G00096960</name>
</gene>
<evidence type="ECO:0000256" key="7">
    <source>
        <dbReference type="ARBA" id="ARBA00050278"/>
    </source>
</evidence>
<comment type="function">
    <text evidence="12">Sodium- and proton-independent thyroid hormones and aromatic acids transporter. Mediates both uptake and efflux of 3,5,3'-triiodothyronine (T3) and 3,5,3',5'-tetraiodothyronine (T4) with high affinity, suggesting a role in the homeostasis of thyroid hormone levels. Responsible for low affinity bidirectional transport of the aromatic amino acids, such as phenylalanine, tyrosine, tryptophan and L-3,4-dihydroxyphenylalanine (L-dopa). Plays an important role in homeostasis of aromatic amino acids.</text>
</comment>
<dbReference type="PROSITE" id="PS50850">
    <property type="entry name" value="MFS"/>
    <property type="match status" value="1"/>
</dbReference>
<feature type="transmembrane region" description="Helical" evidence="16">
    <location>
        <begin position="196"/>
        <end position="218"/>
    </location>
</feature>
<feature type="transmembrane region" description="Helical" evidence="16">
    <location>
        <begin position="348"/>
        <end position="367"/>
    </location>
</feature>
<feature type="region of interest" description="Disordered" evidence="15">
    <location>
        <begin position="1"/>
        <end position="48"/>
    </location>
</feature>
<feature type="transmembrane region" description="Helical" evidence="16">
    <location>
        <begin position="319"/>
        <end position="336"/>
    </location>
</feature>
<comment type="subcellular location">
    <subcellularLocation>
        <location evidence="1">Basolateral cell membrane</location>
        <topology evidence="1">Multi-pass membrane protein</topology>
    </subcellularLocation>
</comment>
<dbReference type="Proteomes" id="UP001152803">
    <property type="component" value="Unassembled WGS sequence"/>
</dbReference>
<protein>
    <recommendedName>
        <fullName evidence="13">Monocarboxylate transporter 10</fullName>
    </recommendedName>
    <alternativeName>
        <fullName evidence="14">Solute carrier family 16 member 10</fullName>
    </alternativeName>
</protein>
<dbReference type="EMBL" id="JAFJMO010000006">
    <property type="protein sequence ID" value="KAJ8275071.1"/>
    <property type="molecule type" value="Genomic_DNA"/>
</dbReference>
<sequence length="493" mass="53801">MTQGNNMTENEYDTTKGNISTVPAEVDEKKAEESCLNEEEKKENGDSKLKVPETAEKEFEPPEGGWGWVVMLAAMWCNGSVFGIQNAFGILFVSLLKEFGSEKDEDLRFKTAWVGSLSMGMIFFCSPIVSIFTDLLGCRITAVGGAAVGLVGLLASSFVTSLGPLYFTYGIVFACGCSFAYQPSLVILGHYFKKRLGLVNGIVTAGSSIFTITLPFLLSGLLEKVGLHNTMRVLSIFMFMLMLAGLTYRPLLPSGSFNSKTGSRCPPINKVFNVNIWKSLGYRIWAFGIPAALYGYFVPYVHLMKHVEELFGKDANKEVLLMCIGITSAVGRLIFGRVADYVPGVNKVYLQVASFLVIGLMSMMIPLCKIFGGLIAVCLLMGLFDGCFICIMAPIAFELVGSQDVSQAIGFLLGMMSVPMTVGPPIAGFLRDRLGSYDVAFYLAGIPPLIGGAVLCTIPWVEARRKRREKEAEADAKLNYNKNSEILEHDSVI</sequence>
<evidence type="ECO:0000256" key="9">
    <source>
        <dbReference type="ARBA" id="ARBA00050518"/>
    </source>
</evidence>
<feature type="compositionally biased region" description="Polar residues" evidence="15">
    <location>
        <begin position="1"/>
        <end position="21"/>
    </location>
</feature>
<evidence type="ECO:0000256" key="10">
    <source>
        <dbReference type="ARBA" id="ARBA00051690"/>
    </source>
</evidence>
<dbReference type="InterPro" id="IPR036259">
    <property type="entry name" value="MFS_trans_sf"/>
</dbReference>
<keyword evidence="5 16" id="KW-1133">Transmembrane helix</keyword>
<comment type="catalytic activity">
    <reaction evidence="9">
        <text>L-tyrosine(in) = L-tyrosine(out)</text>
        <dbReference type="Rhea" id="RHEA:68572"/>
        <dbReference type="ChEBI" id="CHEBI:58315"/>
    </reaction>
    <physiologicalReaction direction="left-to-right" evidence="9">
        <dbReference type="Rhea" id="RHEA:68573"/>
    </physiologicalReaction>
    <physiologicalReaction direction="right-to-left" evidence="9">
        <dbReference type="Rhea" id="RHEA:68574"/>
    </physiologicalReaction>
</comment>
<dbReference type="InterPro" id="IPR050327">
    <property type="entry name" value="Proton-linked_MCT"/>
</dbReference>
<evidence type="ECO:0000313" key="18">
    <source>
        <dbReference type="EMBL" id="KAJ8275071.1"/>
    </source>
</evidence>
<feature type="transmembrane region" description="Helical" evidence="16">
    <location>
        <begin position="66"/>
        <end position="92"/>
    </location>
</feature>
<evidence type="ECO:0000256" key="11">
    <source>
        <dbReference type="ARBA" id="ARBA00052346"/>
    </source>
</evidence>
<evidence type="ECO:0000256" key="15">
    <source>
        <dbReference type="SAM" id="MobiDB-lite"/>
    </source>
</evidence>
<name>A0A9Q1DN29_CONCO</name>
<dbReference type="InterPro" id="IPR011701">
    <property type="entry name" value="MFS"/>
</dbReference>
<comment type="catalytic activity">
    <reaction evidence="7">
        <text>L-tryptophan(in) = L-tryptophan(out)</text>
        <dbReference type="Rhea" id="RHEA:70947"/>
        <dbReference type="ChEBI" id="CHEBI:57912"/>
    </reaction>
    <physiologicalReaction direction="left-to-right" evidence="7">
        <dbReference type="Rhea" id="RHEA:70948"/>
    </physiologicalReaction>
    <physiologicalReaction direction="right-to-left" evidence="7">
        <dbReference type="Rhea" id="RHEA:70949"/>
    </physiologicalReaction>
</comment>
<evidence type="ECO:0000256" key="6">
    <source>
        <dbReference type="ARBA" id="ARBA00023136"/>
    </source>
</evidence>
<evidence type="ECO:0000256" key="2">
    <source>
        <dbReference type="ARBA" id="ARBA00006727"/>
    </source>
</evidence>
<evidence type="ECO:0000256" key="8">
    <source>
        <dbReference type="ARBA" id="ARBA00050480"/>
    </source>
</evidence>
<dbReference type="GO" id="GO:0016323">
    <property type="term" value="C:basolateral plasma membrane"/>
    <property type="evidence" value="ECO:0007669"/>
    <property type="project" value="UniProtKB-SubCell"/>
</dbReference>
<dbReference type="GO" id="GO:0015192">
    <property type="term" value="F:L-phenylalanine transmembrane transporter activity"/>
    <property type="evidence" value="ECO:0007669"/>
    <property type="project" value="UniProtKB-ARBA"/>
</dbReference>
<evidence type="ECO:0000256" key="14">
    <source>
        <dbReference type="ARBA" id="ARBA00078724"/>
    </source>
</evidence>
<comment type="similarity">
    <text evidence="2">Belongs to the major facilitator superfamily. Monocarboxylate porter (TC 2.A.1.13) family.</text>
</comment>
<keyword evidence="19" id="KW-1185">Reference proteome</keyword>
<keyword evidence="4 16" id="KW-0812">Transmembrane</keyword>
<evidence type="ECO:0000259" key="17">
    <source>
        <dbReference type="PROSITE" id="PS50850"/>
    </source>
</evidence>
<dbReference type="SUPFAM" id="SSF103473">
    <property type="entry name" value="MFS general substrate transporter"/>
    <property type="match status" value="1"/>
</dbReference>
<evidence type="ECO:0000256" key="16">
    <source>
        <dbReference type="SAM" id="Phobius"/>
    </source>
</evidence>
<organism evidence="18 19">
    <name type="scientific">Conger conger</name>
    <name type="common">Conger eel</name>
    <name type="synonym">Muraena conger</name>
    <dbReference type="NCBI Taxonomy" id="82655"/>
    <lineage>
        <taxon>Eukaryota</taxon>
        <taxon>Metazoa</taxon>
        <taxon>Chordata</taxon>
        <taxon>Craniata</taxon>
        <taxon>Vertebrata</taxon>
        <taxon>Euteleostomi</taxon>
        <taxon>Actinopterygii</taxon>
        <taxon>Neopterygii</taxon>
        <taxon>Teleostei</taxon>
        <taxon>Anguilliformes</taxon>
        <taxon>Congridae</taxon>
        <taxon>Conger</taxon>
    </lineage>
</organism>
<accession>A0A9Q1DN29</accession>
<feature type="transmembrane region" description="Helical" evidence="16">
    <location>
        <begin position="166"/>
        <end position="189"/>
    </location>
</feature>
<comment type="catalytic activity">
    <reaction evidence="8">
        <text>3,3',5-triiodo-L-thyronine(out) = 3,3',5-triiodo-L-thyronine(in)</text>
        <dbReference type="Rhea" id="RHEA:71811"/>
        <dbReference type="ChEBI" id="CHEBI:533015"/>
    </reaction>
    <physiologicalReaction direction="left-to-right" evidence="8">
        <dbReference type="Rhea" id="RHEA:71812"/>
    </physiologicalReaction>
    <physiologicalReaction direction="right-to-left" evidence="8">
        <dbReference type="Rhea" id="RHEA:71813"/>
    </physiologicalReaction>
</comment>
<keyword evidence="3" id="KW-1003">Cell membrane</keyword>
<comment type="caution">
    <text evidence="18">The sequence shown here is derived from an EMBL/GenBank/DDBJ whole genome shotgun (WGS) entry which is preliminary data.</text>
</comment>
<feature type="transmembrane region" description="Helical" evidence="16">
    <location>
        <begin position="439"/>
        <end position="461"/>
    </location>
</feature>
<proteinExistence type="inferred from homology"/>
<dbReference type="CDD" id="cd17464">
    <property type="entry name" value="MFS_MCT10"/>
    <property type="match status" value="1"/>
</dbReference>
<dbReference type="GO" id="GO:0015196">
    <property type="term" value="F:L-tryptophan transmembrane transporter activity"/>
    <property type="evidence" value="ECO:0007669"/>
    <property type="project" value="UniProtKB-ARBA"/>
</dbReference>
<feature type="compositionally biased region" description="Basic and acidic residues" evidence="15">
    <location>
        <begin position="26"/>
        <end position="48"/>
    </location>
</feature>
<reference evidence="18" key="1">
    <citation type="journal article" date="2023" name="Science">
        <title>Genome structures resolve the early diversification of teleost fishes.</title>
        <authorList>
            <person name="Parey E."/>
            <person name="Louis A."/>
            <person name="Montfort J."/>
            <person name="Bouchez O."/>
            <person name="Roques C."/>
            <person name="Iampietro C."/>
            <person name="Lluch J."/>
            <person name="Castinel A."/>
            <person name="Donnadieu C."/>
            <person name="Desvignes T."/>
            <person name="Floi Bucao C."/>
            <person name="Jouanno E."/>
            <person name="Wen M."/>
            <person name="Mejri S."/>
            <person name="Dirks R."/>
            <person name="Jansen H."/>
            <person name="Henkel C."/>
            <person name="Chen W.J."/>
            <person name="Zahm M."/>
            <person name="Cabau C."/>
            <person name="Klopp C."/>
            <person name="Thompson A.W."/>
            <person name="Robinson-Rechavi M."/>
            <person name="Braasch I."/>
            <person name="Lecointre G."/>
            <person name="Bobe J."/>
            <person name="Postlethwait J.H."/>
            <person name="Berthelot C."/>
            <person name="Roest Crollius H."/>
            <person name="Guiguen Y."/>
        </authorList>
    </citation>
    <scope>NUCLEOTIDE SEQUENCE</scope>
    <source>
        <strain evidence="18">Concon-B</strain>
    </source>
</reference>
<keyword evidence="6 16" id="KW-0472">Membrane</keyword>
<comment type="catalytic activity">
    <reaction evidence="11">
        <text>L-phenylalanine(in) = L-phenylalanine(out)</text>
        <dbReference type="Rhea" id="RHEA:27950"/>
        <dbReference type="ChEBI" id="CHEBI:58095"/>
    </reaction>
    <physiologicalReaction direction="left-to-right" evidence="11">
        <dbReference type="Rhea" id="RHEA:27951"/>
    </physiologicalReaction>
    <physiologicalReaction direction="right-to-left" evidence="11">
        <dbReference type="Rhea" id="RHEA:27952"/>
    </physiologicalReaction>
</comment>
<dbReference type="Gene3D" id="1.20.1250.20">
    <property type="entry name" value="MFS general substrate transporter like domains"/>
    <property type="match status" value="2"/>
</dbReference>
<dbReference type="OrthoDB" id="6499973at2759"/>
<feature type="transmembrane region" description="Helical" evidence="16">
    <location>
        <begin position="112"/>
        <end position="133"/>
    </location>
</feature>
<evidence type="ECO:0000256" key="1">
    <source>
        <dbReference type="ARBA" id="ARBA00004554"/>
    </source>
</evidence>
<dbReference type="GO" id="GO:0005302">
    <property type="term" value="F:L-tyrosine transmembrane transporter activity"/>
    <property type="evidence" value="ECO:0007669"/>
    <property type="project" value="UniProtKB-ARBA"/>
</dbReference>
<feature type="domain" description="Major facilitator superfamily (MFS) profile" evidence="17">
    <location>
        <begin position="274"/>
        <end position="493"/>
    </location>
</feature>
<feature type="transmembrane region" description="Helical" evidence="16">
    <location>
        <begin position="409"/>
        <end position="427"/>
    </location>
</feature>
<dbReference type="InterPro" id="IPR020846">
    <property type="entry name" value="MFS_dom"/>
</dbReference>
<feature type="transmembrane region" description="Helical" evidence="16">
    <location>
        <begin position="280"/>
        <end position="299"/>
    </location>
</feature>
<feature type="transmembrane region" description="Helical" evidence="16">
    <location>
        <begin position="140"/>
        <end position="160"/>
    </location>
</feature>
<evidence type="ECO:0000256" key="4">
    <source>
        <dbReference type="ARBA" id="ARBA00022692"/>
    </source>
</evidence>
<evidence type="ECO:0000313" key="19">
    <source>
        <dbReference type="Proteomes" id="UP001152803"/>
    </source>
</evidence>
<dbReference type="AlphaFoldDB" id="A0A9Q1DN29"/>
<evidence type="ECO:0000256" key="3">
    <source>
        <dbReference type="ARBA" id="ARBA00022475"/>
    </source>
</evidence>
<dbReference type="FunFam" id="1.20.1250.20:FF:001016">
    <property type="entry name" value="Solute carrier family 16 member 2"/>
    <property type="match status" value="1"/>
</dbReference>
<dbReference type="PANTHER" id="PTHR11360:SF119">
    <property type="entry name" value="MONOCARBOXYLATE TRANSPORTER 10"/>
    <property type="match status" value="1"/>
</dbReference>
<evidence type="ECO:0000256" key="12">
    <source>
        <dbReference type="ARBA" id="ARBA00058829"/>
    </source>
</evidence>
<comment type="catalytic activity">
    <reaction evidence="10">
        <text>L-thyroxine(out) = L-thyroxine(in)</text>
        <dbReference type="Rhea" id="RHEA:71819"/>
        <dbReference type="ChEBI" id="CHEBI:58448"/>
    </reaction>
    <physiologicalReaction direction="left-to-right" evidence="10">
        <dbReference type="Rhea" id="RHEA:71820"/>
    </physiologicalReaction>
    <physiologicalReaction direction="right-to-left" evidence="10">
        <dbReference type="Rhea" id="RHEA:71821"/>
    </physiologicalReaction>
</comment>
<feature type="transmembrane region" description="Helical" evidence="16">
    <location>
        <begin position="230"/>
        <end position="248"/>
    </location>
</feature>
<dbReference type="Pfam" id="PF07690">
    <property type="entry name" value="MFS_1"/>
    <property type="match status" value="1"/>
</dbReference>
<feature type="transmembrane region" description="Helical" evidence="16">
    <location>
        <begin position="373"/>
        <end position="397"/>
    </location>
</feature>
<evidence type="ECO:0000256" key="13">
    <source>
        <dbReference type="ARBA" id="ARBA00073865"/>
    </source>
</evidence>
<dbReference type="PANTHER" id="PTHR11360">
    <property type="entry name" value="MONOCARBOXYLATE TRANSPORTER"/>
    <property type="match status" value="1"/>
</dbReference>
<evidence type="ECO:0000256" key="5">
    <source>
        <dbReference type="ARBA" id="ARBA00022989"/>
    </source>
</evidence>